<name>A0ABM9UMR8_SARVE</name>
<evidence type="ECO:0000313" key="3">
    <source>
        <dbReference type="Proteomes" id="UP000095488"/>
    </source>
</evidence>
<evidence type="ECO:0000313" key="2">
    <source>
        <dbReference type="EMBL" id="CUN51420.1"/>
    </source>
</evidence>
<dbReference type="EMBL" id="CYZR01000001">
    <property type="protein sequence ID" value="CUN51420.1"/>
    <property type="molecule type" value="Genomic_DNA"/>
</dbReference>
<keyword evidence="1" id="KW-0812">Transmembrane</keyword>
<organism evidence="2 3">
    <name type="scientific">Sarcina ventriculi</name>
    <name type="common">Clostridium ventriculi</name>
    <dbReference type="NCBI Taxonomy" id="1267"/>
    <lineage>
        <taxon>Bacteria</taxon>
        <taxon>Bacillati</taxon>
        <taxon>Bacillota</taxon>
        <taxon>Clostridia</taxon>
        <taxon>Eubacteriales</taxon>
        <taxon>Clostridiaceae</taxon>
        <taxon>Sarcina</taxon>
    </lineage>
</organism>
<feature type="transmembrane region" description="Helical" evidence="1">
    <location>
        <begin position="9"/>
        <end position="26"/>
    </location>
</feature>
<dbReference type="RefSeq" id="WP_055257279.1">
    <property type="nucleotide sequence ID" value="NZ_BCMV01000062.1"/>
</dbReference>
<comment type="caution">
    <text evidence="2">The sequence shown here is derived from an EMBL/GenBank/DDBJ whole genome shotgun (WGS) entry which is preliminary data.</text>
</comment>
<accession>A0ABM9UMR8</accession>
<keyword evidence="1" id="KW-0472">Membrane</keyword>
<keyword evidence="3" id="KW-1185">Reference proteome</keyword>
<protein>
    <submittedName>
        <fullName evidence="2">Uncharacterized protein</fullName>
    </submittedName>
</protein>
<gene>
    <name evidence="2" type="ORF">ERS852473_00391</name>
</gene>
<reference evidence="2 3" key="1">
    <citation type="submission" date="2015-09" db="EMBL/GenBank/DDBJ databases">
        <authorList>
            <consortium name="Pathogen Informatics"/>
        </authorList>
    </citation>
    <scope>NUCLEOTIDE SEQUENCE [LARGE SCALE GENOMIC DNA]</scope>
    <source>
        <strain evidence="2 3">2789STDY5834858</strain>
    </source>
</reference>
<dbReference type="Proteomes" id="UP000095488">
    <property type="component" value="Unassembled WGS sequence"/>
</dbReference>
<proteinExistence type="predicted"/>
<keyword evidence="1" id="KW-1133">Transmembrane helix</keyword>
<evidence type="ECO:0000256" key="1">
    <source>
        <dbReference type="SAM" id="Phobius"/>
    </source>
</evidence>
<sequence>MKRIKKESILIILFVVYLLQGMILFINNEKIGTIKNNNEENKILNEEIFDSDIGIIIREINNLGFDIESIEKGANKISADIFINSSKNSIVNSLENLKQSNYFIESYTINKNDGIHIKLKVKIS</sequence>